<dbReference type="InterPro" id="IPR029044">
    <property type="entry name" value="Nucleotide-diphossugar_trans"/>
</dbReference>
<name>A0A222MVL6_9BACT</name>
<dbReference type="CDD" id="cd00761">
    <property type="entry name" value="Glyco_tranf_GTA_type"/>
    <property type="match status" value="1"/>
</dbReference>
<dbReference type="InterPro" id="IPR001173">
    <property type="entry name" value="Glyco_trans_2-like"/>
</dbReference>
<dbReference type="CDD" id="cd04194">
    <property type="entry name" value="GT8_A4GalT_like"/>
    <property type="match status" value="1"/>
</dbReference>
<dbReference type="InterPro" id="IPR002495">
    <property type="entry name" value="Glyco_trans_8"/>
</dbReference>
<proteinExistence type="predicted"/>
<keyword evidence="2" id="KW-0808">Transferase</keyword>
<sequence>MSNELNQPLISVIMPCYNREGYISEAIESILDQTYTNFEFIILDNCSTDNTYEIVKEYAKKDKRIIALQNEKNKGFVYSHNKLLSLAKGKYIALMHDDDISLPKRLEKQVRYMEDNPDITVLGTLIESFPVKWMDWVIPANAELMSLLLQFHNHMAQPTNMIRAEFVKNNNIKFLEDYYYYYAFDYKFYMQILECGGKITNLDEVLLLYRFDNHSCSSKPETQKKQNLSVRTIQIENLQQFFNEEELEHIFKGINSYSFHRDSIKRKELYEVFSRMQERDANSIFSEKTYEEAIKLYVGQKTTMHIFFTINDSYTQHLCVLIASILKNSTTLDDFHFYVLHDGCLSEFSKNDIQNLRNIKEFDIDFVEVNDDRVYDCEQSSNPEMFHTSKEVYFRYILPNINENIDRLLYLDVDCIVEDSLNKFYNSDFKGKYVCVMDDGNYNSYKYYKKAFGVEHPFNAGVLLINAKKWREDSIVDNLFFNTKIFTLSKKIMYQYQDVLNHAFKDKCIKLNPKFNVQHCTLTNTTNMTSYNDHDLHFAKIKPTIIHYTGICKPWNERGVYNPLWKRYWHYIKYTPYSFLLESKYKELFAKSLVNLYGAADRTKRHLSYRLGEVLLKTRSLSSAFSLLFRLIKAIKAYKSDKIAYNAMIKIYPDLKLTKLENYSDYQESLKVKKQLTYKLGELLIKHPFTFLFRVSKVYKEWKKEKTNEFK</sequence>
<dbReference type="GO" id="GO:0016758">
    <property type="term" value="F:hexosyltransferase activity"/>
    <property type="evidence" value="ECO:0007669"/>
    <property type="project" value="UniProtKB-ARBA"/>
</dbReference>
<feature type="domain" description="Glycosyltransferase 2-like" evidence="1">
    <location>
        <begin position="11"/>
        <end position="133"/>
    </location>
</feature>
<gene>
    <name evidence="2" type="ORF">CAV_0278</name>
</gene>
<dbReference type="SUPFAM" id="SSF53448">
    <property type="entry name" value="Nucleotide-diphospho-sugar transferases"/>
    <property type="match status" value="2"/>
</dbReference>
<dbReference type="Proteomes" id="UP000201169">
    <property type="component" value="Chromosome"/>
</dbReference>
<evidence type="ECO:0000259" key="1">
    <source>
        <dbReference type="Pfam" id="PF00535"/>
    </source>
</evidence>
<dbReference type="OrthoDB" id="9786172at2"/>
<dbReference type="Pfam" id="PF00535">
    <property type="entry name" value="Glycos_transf_2"/>
    <property type="match status" value="1"/>
</dbReference>
<keyword evidence="3" id="KW-1185">Reference proteome</keyword>
<dbReference type="PANTHER" id="PTHR22916">
    <property type="entry name" value="GLYCOSYLTRANSFERASE"/>
    <property type="match status" value="1"/>
</dbReference>
<dbReference type="EMBL" id="CP022347">
    <property type="protein sequence ID" value="ASQ29949.1"/>
    <property type="molecule type" value="Genomic_DNA"/>
</dbReference>
<dbReference type="Gene3D" id="3.90.550.10">
    <property type="entry name" value="Spore Coat Polysaccharide Biosynthesis Protein SpsA, Chain A"/>
    <property type="match status" value="2"/>
</dbReference>
<dbReference type="Pfam" id="PF01501">
    <property type="entry name" value="Glyco_transf_8"/>
    <property type="match status" value="1"/>
</dbReference>
<dbReference type="KEGG" id="cavi:CAV_0278"/>
<accession>A0A222MVL6</accession>
<protein>
    <submittedName>
        <fullName evidence="2">Putative two-domain glycosyltransferase (Family 2,8 domains)</fullName>
    </submittedName>
</protein>
<evidence type="ECO:0000313" key="2">
    <source>
        <dbReference type="EMBL" id="ASQ29949.1"/>
    </source>
</evidence>
<dbReference type="AlphaFoldDB" id="A0A222MVL6"/>
<dbReference type="PANTHER" id="PTHR22916:SF3">
    <property type="entry name" value="UDP-GLCNAC:BETAGAL BETA-1,3-N-ACETYLGLUCOSAMINYLTRANSFERASE-LIKE PROTEIN 1"/>
    <property type="match status" value="1"/>
</dbReference>
<evidence type="ECO:0000313" key="3">
    <source>
        <dbReference type="Proteomes" id="UP000201169"/>
    </source>
</evidence>
<dbReference type="RefSeq" id="WP_094324738.1">
    <property type="nucleotide sequence ID" value="NZ_CP022347.1"/>
</dbReference>
<reference evidence="2 3" key="1">
    <citation type="submission" date="2017-07" db="EMBL/GenBank/DDBJ databases">
        <title>Analysis of two Campylobacter avium genomes and identification of a novel hippuricase gene.</title>
        <authorList>
            <person name="Miller W.G."/>
            <person name="Chapman M.H."/>
            <person name="Yee E."/>
            <person name="Revez J."/>
            <person name="Bono J.L."/>
            <person name="Rossi M."/>
        </authorList>
    </citation>
    <scope>NUCLEOTIDE SEQUENCE [LARGE SCALE GENOMIC DNA]</scope>
    <source>
        <strain evidence="2 3">LMG 24591</strain>
    </source>
</reference>
<organism evidence="2 3">
    <name type="scientific">Campylobacter avium LMG 24591</name>
    <dbReference type="NCBI Taxonomy" id="522484"/>
    <lineage>
        <taxon>Bacteria</taxon>
        <taxon>Pseudomonadati</taxon>
        <taxon>Campylobacterota</taxon>
        <taxon>Epsilonproteobacteria</taxon>
        <taxon>Campylobacterales</taxon>
        <taxon>Campylobacteraceae</taxon>
        <taxon>Campylobacter</taxon>
    </lineage>
</organism>